<feature type="compositionally biased region" description="Basic residues" evidence="1">
    <location>
        <begin position="431"/>
        <end position="447"/>
    </location>
</feature>
<feature type="compositionally biased region" description="Low complexity" evidence="1">
    <location>
        <begin position="81"/>
        <end position="101"/>
    </location>
</feature>
<dbReference type="InterPro" id="IPR029063">
    <property type="entry name" value="SAM-dependent_MTases_sf"/>
</dbReference>
<proteinExistence type="predicted"/>
<evidence type="ECO:0000256" key="1">
    <source>
        <dbReference type="SAM" id="MobiDB-lite"/>
    </source>
</evidence>
<organism evidence="3 4">
    <name type="scientific">Phytophthora fragariaefolia</name>
    <dbReference type="NCBI Taxonomy" id="1490495"/>
    <lineage>
        <taxon>Eukaryota</taxon>
        <taxon>Sar</taxon>
        <taxon>Stramenopiles</taxon>
        <taxon>Oomycota</taxon>
        <taxon>Peronosporomycetes</taxon>
        <taxon>Peronosporales</taxon>
        <taxon>Peronosporaceae</taxon>
        <taxon>Phytophthora</taxon>
    </lineage>
</organism>
<feature type="domain" description="DOT1" evidence="2">
    <location>
        <begin position="158"/>
        <end position="218"/>
    </location>
</feature>
<dbReference type="AlphaFoldDB" id="A0A9W6X0F3"/>
<comment type="caution">
    <text evidence="3">The sequence shown here is derived from an EMBL/GenBank/DDBJ whole genome shotgun (WGS) entry which is preliminary data.</text>
</comment>
<dbReference type="InterPro" id="IPR025789">
    <property type="entry name" value="DOT1_dom"/>
</dbReference>
<name>A0A9W6X0F3_9STRA</name>
<dbReference type="Gene3D" id="3.40.50.150">
    <property type="entry name" value="Vaccinia Virus protein VP39"/>
    <property type="match status" value="1"/>
</dbReference>
<accession>A0A9W6X0F3</accession>
<dbReference type="SUPFAM" id="SSF53335">
    <property type="entry name" value="S-adenosyl-L-methionine-dependent methyltransferases"/>
    <property type="match status" value="1"/>
</dbReference>
<reference evidence="3" key="1">
    <citation type="submission" date="2023-04" db="EMBL/GenBank/DDBJ databases">
        <title>Phytophthora fragariaefolia NBRC 109709.</title>
        <authorList>
            <person name="Ichikawa N."/>
            <person name="Sato H."/>
            <person name="Tonouchi N."/>
        </authorList>
    </citation>
    <scope>NUCLEOTIDE SEQUENCE</scope>
    <source>
        <strain evidence="3">NBRC 109709</strain>
    </source>
</reference>
<evidence type="ECO:0000313" key="3">
    <source>
        <dbReference type="EMBL" id="GMF24553.1"/>
    </source>
</evidence>
<feature type="region of interest" description="Disordered" evidence="1">
    <location>
        <begin position="38"/>
        <end position="121"/>
    </location>
</feature>
<gene>
    <name evidence="3" type="ORF">Pfra01_000413800</name>
</gene>
<keyword evidence="4" id="KW-1185">Reference proteome</keyword>
<evidence type="ECO:0000259" key="2">
    <source>
        <dbReference type="Pfam" id="PF08123"/>
    </source>
</evidence>
<protein>
    <submittedName>
        <fullName evidence="3">Unnamed protein product</fullName>
    </submittedName>
</protein>
<feature type="compositionally biased region" description="Polar residues" evidence="1">
    <location>
        <begin position="40"/>
        <end position="51"/>
    </location>
</feature>
<dbReference type="GO" id="GO:0031151">
    <property type="term" value="F:histone H3K79 methyltransferase activity"/>
    <property type="evidence" value="ECO:0007669"/>
    <property type="project" value="InterPro"/>
</dbReference>
<dbReference type="OrthoDB" id="443402at2759"/>
<dbReference type="EMBL" id="BSXT01000333">
    <property type="protein sequence ID" value="GMF24553.1"/>
    <property type="molecule type" value="Genomic_DNA"/>
</dbReference>
<sequence>MSCVPHDGQAFEGLNCSSRRPAALEALSPVRASMAVMSPQAPSGSFLSPSRSGPVKKRAMADKPPTTPGSAATVGRKRKSLSSSSTPSTQPSSSAASSPASNKKRKRLSIGTPGKVTPLTGVREKDVERKFTEHAVSDVYRAIRKQTGSLGGNAAGGAIYGEITQASFQRVVDYLKENCELSEASRFLDVGSGLGKPNFHVAVDPGVEVSYGIELEELRWHLSLHNLRSVLSLDSQRNKRLATVFTAGDITHAHTFEPFSHVYSFDVGFPPDVMEKMAEMFNRSTAKYFASFHSPRKVLETYGFSVENIGRVATSMAGSSEGHQCYFYRRVPLSDDESETESEEKPVEMSQMQGGSGQPLAVDPLFQKGIDLLKNGREGMLEWISDFFGQEVYAGRTRHQKRILRERPIESYYRTVKKAYATTTSKDSPRKSSKSARTTKRRINLRT</sequence>
<dbReference type="Proteomes" id="UP001165121">
    <property type="component" value="Unassembled WGS sequence"/>
</dbReference>
<feature type="region of interest" description="Disordered" evidence="1">
    <location>
        <begin position="337"/>
        <end position="358"/>
    </location>
</feature>
<feature type="region of interest" description="Disordered" evidence="1">
    <location>
        <begin position="420"/>
        <end position="447"/>
    </location>
</feature>
<evidence type="ECO:0000313" key="4">
    <source>
        <dbReference type="Proteomes" id="UP001165121"/>
    </source>
</evidence>
<dbReference type="Pfam" id="PF08123">
    <property type="entry name" value="DOT1"/>
    <property type="match status" value="1"/>
</dbReference>